<gene>
    <name evidence="5" type="ORF">CGOC_LOCUS6779</name>
</gene>
<sequence>PQVPGSRTPAHQENNCFASININVGPGDCEWFGCPYEYWGVIERMCRERNLDFLKGSFWPNFEDLLSEGVPVYRFVWTCIRFLKPCEASPKEFIIVKR</sequence>
<keyword evidence="2" id="KW-0539">Nucleus</keyword>
<dbReference type="PANTHER" id="PTHR14017:SF1">
    <property type="entry name" value="LD02225P"/>
    <property type="match status" value="1"/>
</dbReference>
<dbReference type="InterPro" id="IPR051630">
    <property type="entry name" value="Corepressor-Demethylase"/>
</dbReference>
<dbReference type="PANTHER" id="PTHR14017">
    <property type="entry name" value="LYSINE-SPECIFIC DEMETHYLASE"/>
    <property type="match status" value="1"/>
</dbReference>
<dbReference type="GO" id="GO:0010468">
    <property type="term" value="P:regulation of gene expression"/>
    <property type="evidence" value="ECO:0007669"/>
    <property type="project" value="TreeGrafter"/>
</dbReference>
<organism evidence="5 6">
    <name type="scientific">Cylicostephanus goldi</name>
    <name type="common">Nematode worm</name>
    <dbReference type="NCBI Taxonomy" id="71465"/>
    <lineage>
        <taxon>Eukaryota</taxon>
        <taxon>Metazoa</taxon>
        <taxon>Ecdysozoa</taxon>
        <taxon>Nematoda</taxon>
        <taxon>Chromadorea</taxon>
        <taxon>Rhabditida</taxon>
        <taxon>Rhabditina</taxon>
        <taxon>Rhabditomorpha</taxon>
        <taxon>Strongyloidea</taxon>
        <taxon>Strongylidae</taxon>
        <taxon>Cylicostephanus</taxon>
    </lineage>
</organism>
<dbReference type="Proteomes" id="UP000271889">
    <property type="component" value="Unassembled WGS sequence"/>
</dbReference>
<evidence type="ECO:0000256" key="2">
    <source>
        <dbReference type="ARBA" id="ARBA00023242"/>
    </source>
</evidence>
<dbReference type="AlphaFoldDB" id="A0A3P6SBL8"/>
<accession>A0A3P6SBL8</accession>
<proteinExistence type="inferred from homology"/>
<dbReference type="EMBL" id="UYRV01022597">
    <property type="protein sequence ID" value="VDK71896.1"/>
    <property type="molecule type" value="Genomic_DNA"/>
</dbReference>
<dbReference type="GO" id="GO:0071558">
    <property type="term" value="F:histone H3K27me2/H3K27me3 demethylase activity"/>
    <property type="evidence" value="ECO:0007669"/>
    <property type="project" value="TreeGrafter"/>
</dbReference>
<keyword evidence="6" id="KW-1185">Reference proteome</keyword>
<evidence type="ECO:0000313" key="6">
    <source>
        <dbReference type="Proteomes" id="UP000271889"/>
    </source>
</evidence>
<evidence type="ECO:0000256" key="1">
    <source>
        <dbReference type="ARBA" id="ARBA00004123"/>
    </source>
</evidence>
<dbReference type="Pfam" id="PF02373">
    <property type="entry name" value="JmjC"/>
    <property type="match status" value="1"/>
</dbReference>
<evidence type="ECO:0000259" key="4">
    <source>
        <dbReference type="Pfam" id="PF02373"/>
    </source>
</evidence>
<feature type="non-terminal residue" evidence="5">
    <location>
        <position position="1"/>
    </location>
</feature>
<dbReference type="OrthoDB" id="418911at2759"/>
<evidence type="ECO:0000313" key="5">
    <source>
        <dbReference type="EMBL" id="VDK71896.1"/>
    </source>
</evidence>
<dbReference type="InterPro" id="IPR003347">
    <property type="entry name" value="JmjC_dom"/>
</dbReference>
<comment type="similarity">
    <text evidence="3">Belongs to the UTX family.</text>
</comment>
<feature type="domain" description="JmjC" evidence="4">
    <location>
        <begin position="4"/>
        <end position="76"/>
    </location>
</feature>
<dbReference type="SUPFAM" id="SSF51197">
    <property type="entry name" value="Clavaminate synthase-like"/>
    <property type="match status" value="1"/>
</dbReference>
<comment type="subcellular location">
    <subcellularLocation>
        <location evidence="1">Nucleus</location>
    </subcellularLocation>
</comment>
<evidence type="ECO:0000256" key="3">
    <source>
        <dbReference type="ARBA" id="ARBA00034483"/>
    </source>
</evidence>
<dbReference type="GO" id="GO:0044666">
    <property type="term" value="C:MLL3/4 complex"/>
    <property type="evidence" value="ECO:0007669"/>
    <property type="project" value="TreeGrafter"/>
</dbReference>
<name>A0A3P6SBL8_CYLGO</name>
<dbReference type="Gene3D" id="2.60.120.650">
    <property type="entry name" value="Cupin"/>
    <property type="match status" value="1"/>
</dbReference>
<dbReference type="GO" id="GO:0031490">
    <property type="term" value="F:chromatin DNA binding"/>
    <property type="evidence" value="ECO:0007669"/>
    <property type="project" value="TreeGrafter"/>
</dbReference>
<protein>
    <recommendedName>
        <fullName evidence="4">JmjC domain-containing protein</fullName>
    </recommendedName>
</protein>
<reference evidence="5 6" key="1">
    <citation type="submission" date="2018-11" db="EMBL/GenBank/DDBJ databases">
        <authorList>
            <consortium name="Pathogen Informatics"/>
        </authorList>
    </citation>
    <scope>NUCLEOTIDE SEQUENCE [LARGE SCALE GENOMIC DNA]</scope>
</reference>
<dbReference type="GO" id="GO:0000978">
    <property type="term" value="F:RNA polymerase II cis-regulatory region sequence-specific DNA binding"/>
    <property type="evidence" value="ECO:0007669"/>
    <property type="project" value="TreeGrafter"/>
</dbReference>